<gene>
    <name evidence="1" type="ORF">ABOD76_02760</name>
</gene>
<keyword evidence="1" id="KW-0614">Plasmid</keyword>
<evidence type="ECO:0000313" key="1">
    <source>
        <dbReference type="EMBL" id="XBV83624.1"/>
    </source>
</evidence>
<dbReference type="AlphaFoldDB" id="A0AAU7U592"/>
<protein>
    <submittedName>
        <fullName evidence="1">Uncharacterized protein</fullName>
    </submittedName>
</protein>
<dbReference type="RefSeq" id="WP_350241235.1">
    <property type="nucleotide sequence ID" value="NZ_CP158297.1"/>
</dbReference>
<dbReference type="KEGG" id="dsc:ABOD76_02760"/>
<proteinExistence type="predicted"/>
<organism evidence="1">
    <name type="scientific">Deinococcus sonorensis KR-87</name>
    <dbReference type="NCBI Taxonomy" id="694439"/>
    <lineage>
        <taxon>Bacteria</taxon>
        <taxon>Thermotogati</taxon>
        <taxon>Deinococcota</taxon>
        <taxon>Deinococci</taxon>
        <taxon>Deinococcales</taxon>
        <taxon>Deinococcaceae</taxon>
        <taxon>Deinococcus</taxon>
    </lineage>
</organism>
<reference evidence="1" key="1">
    <citation type="submission" date="2024-06" db="EMBL/GenBank/DDBJ databases">
        <title>Draft Genome Sequence of Deinococcus sonorensis Type Strain KR-87, a Biofilm Producing Representative of the Genus Deinococcus.</title>
        <authorList>
            <person name="Boren L.S."/>
            <person name="Grosso R.A."/>
            <person name="Hugenberg-Cox A.N."/>
            <person name="Hill J.T.E."/>
            <person name="Albert C.M."/>
            <person name="Tuohy J.M."/>
        </authorList>
    </citation>
    <scope>NUCLEOTIDE SEQUENCE</scope>
    <source>
        <strain evidence="1">KR-87</strain>
        <plasmid evidence="1">pDson01</plasmid>
    </source>
</reference>
<name>A0AAU7U592_9DEIO</name>
<sequence>MIVETKLVGRRTPFERRPVDLPDGTHTLRDLLLHLVEVEVAAYQDRQDRVGLLRLLTEQEVQAGADSGRISVAPQQRGGAVSAETAGRAALTAFGDGLYYVFVDDRQLQQLDEPVTLRPDSTLLLLRLTALAGG</sequence>
<dbReference type="EMBL" id="CP158297">
    <property type="protein sequence ID" value="XBV83624.1"/>
    <property type="molecule type" value="Genomic_DNA"/>
</dbReference>
<accession>A0AAU7U592</accession>
<geneLocation type="plasmid" evidence="1">
    <name>pDson01</name>
</geneLocation>